<dbReference type="InterPro" id="IPR042160">
    <property type="entry name" value="HD-Zip_IV"/>
</dbReference>
<feature type="DNA-binding region" description="Homeobox" evidence="5">
    <location>
        <begin position="3"/>
        <end position="45"/>
    </location>
</feature>
<dbReference type="PANTHER" id="PTHR45654">
    <property type="entry name" value="HOMEOBOX-LEUCINE ZIPPER PROTEIN MERISTEM L1"/>
    <property type="match status" value="1"/>
</dbReference>
<gene>
    <name evidence="9" type="ORF">CSSPJE1EN1_LOCUS4323</name>
</gene>
<dbReference type="Proteomes" id="UP001497444">
    <property type="component" value="Chromosome 12"/>
</dbReference>
<dbReference type="InterPro" id="IPR001356">
    <property type="entry name" value="HD"/>
</dbReference>
<dbReference type="PROSITE" id="PS00027">
    <property type="entry name" value="HOMEOBOX_1"/>
    <property type="match status" value="1"/>
</dbReference>
<sequence length="140" mass="16328">MEILFKECPHPDDKRRQRLSSELGLKPRQVKSWFQNRRTQMKAQTKRDENTLLHQENEKLRSENVIMREAFRNPTCQYCEGPATTIDETSFDKQQQVHNENGRLKEELERVSVLAACKDLDRPIPPHVLVTPPVAPLSLP</sequence>
<feature type="domain" description="Homeobox" evidence="8">
    <location>
        <begin position="1"/>
        <end position="44"/>
    </location>
</feature>
<keyword evidence="2 5" id="KW-0238">DNA-binding</keyword>
<protein>
    <recommendedName>
        <fullName evidence="8">Homeobox domain-containing protein</fullName>
    </recommendedName>
</protein>
<dbReference type="SUPFAM" id="SSF46689">
    <property type="entry name" value="Homeodomain-like"/>
    <property type="match status" value="1"/>
</dbReference>
<keyword evidence="10" id="KW-1185">Reference proteome</keyword>
<evidence type="ECO:0000256" key="7">
    <source>
        <dbReference type="SAM" id="MobiDB-lite"/>
    </source>
</evidence>
<dbReference type="InterPro" id="IPR000047">
    <property type="entry name" value="HTH_motif"/>
</dbReference>
<feature type="region of interest" description="Disordered" evidence="7">
    <location>
        <begin position="1"/>
        <end position="22"/>
    </location>
</feature>
<organism evidence="9 10">
    <name type="scientific">Sphagnum jensenii</name>
    <dbReference type="NCBI Taxonomy" id="128206"/>
    <lineage>
        <taxon>Eukaryota</taxon>
        <taxon>Viridiplantae</taxon>
        <taxon>Streptophyta</taxon>
        <taxon>Embryophyta</taxon>
        <taxon>Bryophyta</taxon>
        <taxon>Sphagnophytina</taxon>
        <taxon>Sphagnopsida</taxon>
        <taxon>Sphagnales</taxon>
        <taxon>Sphagnaceae</taxon>
        <taxon>Sphagnum</taxon>
    </lineage>
</organism>
<name>A0ABP0VWG9_9BRYO</name>
<evidence type="ECO:0000259" key="8">
    <source>
        <dbReference type="PROSITE" id="PS50071"/>
    </source>
</evidence>
<dbReference type="SMART" id="SM00389">
    <property type="entry name" value="HOX"/>
    <property type="match status" value="1"/>
</dbReference>
<dbReference type="PRINTS" id="PR00031">
    <property type="entry name" value="HTHREPRESSR"/>
</dbReference>
<evidence type="ECO:0000256" key="2">
    <source>
        <dbReference type="ARBA" id="ARBA00023125"/>
    </source>
</evidence>
<accession>A0ABP0VWG9</accession>
<evidence type="ECO:0000256" key="6">
    <source>
        <dbReference type="RuleBase" id="RU000682"/>
    </source>
</evidence>
<proteinExistence type="predicted"/>
<evidence type="ECO:0000313" key="9">
    <source>
        <dbReference type="EMBL" id="CAK9258845.1"/>
    </source>
</evidence>
<evidence type="ECO:0000256" key="5">
    <source>
        <dbReference type="PROSITE-ProRule" id="PRU00108"/>
    </source>
</evidence>
<keyword evidence="3 5" id="KW-0371">Homeobox</keyword>
<dbReference type="InterPro" id="IPR009057">
    <property type="entry name" value="Homeodomain-like_sf"/>
</dbReference>
<comment type="subcellular location">
    <subcellularLocation>
        <location evidence="1 5 6">Nucleus</location>
    </subcellularLocation>
</comment>
<dbReference type="InterPro" id="IPR017970">
    <property type="entry name" value="Homeobox_CS"/>
</dbReference>
<reference evidence="9" key="1">
    <citation type="submission" date="2024-02" db="EMBL/GenBank/DDBJ databases">
        <authorList>
            <consortium name="ELIXIR-Norway"/>
            <consortium name="Elixir Norway"/>
        </authorList>
    </citation>
    <scope>NUCLEOTIDE SEQUENCE</scope>
</reference>
<dbReference type="EMBL" id="OZ020107">
    <property type="protein sequence ID" value="CAK9258845.1"/>
    <property type="molecule type" value="Genomic_DNA"/>
</dbReference>
<evidence type="ECO:0000313" key="10">
    <source>
        <dbReference type="Proteomes" id="UP001497444"/>
    </source>
</evidence>
<evidence type="ECO:0000256" key="1">
    <source>
        <dbReference type="ARBA" id="ARBA00004123"/>
    </source>
</evidence>
<dbReference type="CDD" id="cd00086">
    <property type="entry name" value="homeodomain"/>
    <property type="match status" value="1"/>
</dbReference>
<dbReference type="Gene3D" id="1.10.10.60">
    <property type="entry name" value="Homeodomain-like"/>
    <property type="match status" value="1"/>
</dbReference>
<dbReference type="PROSITE" id="PS50071">
    <property type="entry name" value="HOMEOBOX_2"/>
    <property type="match status" value="1"/>
</dbReference>
<evidence type="ECO:0000256" key="3">
    <source>
        <dbReference type="ARBA" id="ARBA00023155"/>
    </source>
</evidence>
<dbReference type="Pfam" id="PF00046">
    <property type="entry name" value="Homeodomain"/>
    <property type="match status" value="1"/>
</dbReference>
<evidence type="ECO:0000256" key="4">
    <source>
        <dbReference type="ARBA" id="ARBA00023242"/>
    </source>
</evidence>
<dbReference type="PANTHER" id="PTHR45654:SF77">
    <property type="entry name" value="HOMEOBOX-LEUCINE ZIPPER PROTEIN MERISTEM L1"/>
    <property type="match status" value="1"/>
</dbReference>
<feature type="compositionally biased region" description="Basic and acidic residues" evidence="7">
    <location>
        <begin position="1"/>
        <end position="15"/>
    </location>
</feature>
<keyword evidence="4 5" id="KW-0539">Nucleus</keyword>